<dbReference type="SMART" id="SM00020">
    <property type="entry name" value="Tryp_SPc"/>
    <property type="match status" value="1"/>
</dbReference>
<dbReference type="PANTHER" id="PTHR24276">
    <property type="entry name" value="POLYSERASE-RELATED"/>
    <property type="match status" value="1"/>
</dbReference>
<dbReference type="GO" id="GO:0005576">
    <property type="term" value="C:extracellular region"/>
    <property type="evidence" value="ECO:0007669"/>
    <property type="project" value="UniProtKB-SubCell"/>
</dbReference>
<dbReference type="PROSITE" id="PS50240">
    <property type="entry name" value="TRYPSIN_DOM"/>
    <property type="match status" value="1"/>
</dbReference>
<evidence type="ECO:0000313" key="9">
    <source>
        <dbReference type="EMBL" id="JAV26981.1"/>
    </source>
</evidence>
<dbReference type="PROSITE" id="PS00134">
    <property type="entry name" value="TRYPSIN_HIS"/>
    <property type="match status" value="1"/>
</dbReference>
<evidence type="ECO:0000256" key="6">
    <source>
        <dbReference type="ARBA" id="ARBA00024195"/>
    </source>
</evidence>
<evidence type="ECO:0000256" key="1">
    <source>
        <dbReference type="ARBA" id="ARBA00004239"/>
    </source>
</evidence>
<dbReference type="InterPro" id="IPR001254">
    <property type="entry name" value="Trypsin_dom"/>
</dbReference>
<protein>
    <submittedName>
        <fullName evidence="9">Putative trypsin-like serine protease</fullName>
    </submittedName>
</protein>
<sequence length="253" mass="26231">MFSSSYVLLFSFIAISQAGALPGRSARIVGGSDAAEGQFPYQVSLRSAAGSHFCGGSIVNSRWILTAGHCAAGRTPVNTVVVVDTLTLNAGGTAHVSDVILVHPQYAAGNLANDLAVIRVAVPIVFNNRVGPISLAPELLESALGATVSGWGQTATTGLLSNHLQYANVDIITREECLNSHGADTVGRIHEHSVCASSPAGVGVCMGDGGSPLTFSGLQQGIVSWGVPCGTLKPDVYTRVSPYRTWITQNTVE</sequence>
<dbReference type="InterPro" id="IPR050430">
    <property type="entry name" value="Peptidase_S1"/>
</dbReference>
<dbReference type="GO" id="GO:0004252">
    <property type="term" value="F:serine-type endopeptidase activity"/>
    <property type="evidence" value="ECO:0007669"/>
    <property type="project" value="InterPro"/>
</dbReference>
<comment type="subcellular location">
    <subcellularLocation>
        <location evidence="1">Secreted</location>
        <location evidence="1">Extracellular space</location>
    </subcellularLocation>
</comment>
<dbReference type="SUPFAM" id="SSF50494">
    <property type="entry name" value="Trypsin-like serine proteases"/>
    <property type="match status" value="1"/>
</dbReference>
<dbReference type="InterPro" id="IPR018114">
    <property type="entry name" value="TRYPSIN_HIS"/>
</dbReference>
<keyword evidence="7" id="KW-0732">Signal</keyword>
<dbReference type="InterPro" id="IPR009003">
    <property type="entry name" value="Peptidase_S1_PA"/>
</dbReference>
<feature type="chain" id="PRO_5012479049" evidence="7">
    <location>
        <begin position="21"/>
        <end position="253"/>
    </location>
</feature>
<feature type="domain" description="Peptidase S1" evidence="8">
    <location>
        <begin position="28"/>
        <end position="252"/>
    </location>
</feature>
<reference evidence="9" key="1">
    <citation type="submission" date="2017-01" db="EMBL/GenBank/DDBJ databases">
        <title>A deep insight into the sialotranscriptome of adult male and female Cluex tarsalis mosquitoes.</title>
        <authorList>
            <person name="Ribeiro J.M."/>
            <person name="Moreira F."/>
            <person name="Bernard K.A."/>
            <person name="Calvo E."/>
        </authorList>
    </citation>
    <scope>NUCLEOTIDE SEQUENCE</scope>
    <source>
        <strain evidence="9">Kern County</strain>
        <tissue evidence="9">Salivary glands</tissue>
    </source>
</reference>
<keyword evidence="4" id="KW-0720">Serine protease</keyword>
<evidence type="ECO:0000256" key="5">
    <source>
        <dbReference type="ARBA" id="ARBA00023157"/>
    </source>
</evidence>
<dbReference type="Pfam" id="PF00089">
    <property type="entry name" value="Trypsin"/>
    <property type="match status" value="1"/>
</dbReference>
<dbReference type="InterPro" id="IPR001314">
    <property type="entry name" value="Peptidase_S1A"/>
</dbReference>
<evidence type="ECO:0000256" key="4">
    <source>
        <dbReference type="ARBA" id="ARBA00022825"/>
    </source>
</evidence>
<organism evidence="9">
    <name type="scientific">Culex tarsalis</name>
    <name type="common">Encephalitis mosquito</name>
    <dbReference type="NCBI Taxonomy" id="7177"/>
    <lineage>
        <taxon>Eukaryota</taxon>
        <taxon>Metazoa</taxon>
        <taxon>Ecdysozoa</taxon>
        <taxon>Arthropoda</taxon>
        <taxon>Hexapoda</taxon>
        <taxon>Insecta</taxon>
        <taxon>Pterygota</taxon>
        <taxon>Neoptera</taxon>
        <taxon>Endopterygota</taxon>
        <taxon>Diptera</taxon>
        <taxon>Nematocera</taxon>
        <taxon>Culicoidea</taxon>
        <taxon>Culicidae</taxon>
        <taxon>Culicinae</taxon>
        <taxon>Culicini</taxon>
        <taxon>Culex</taxon>
        <taxon>Culex</taxon>
    </lineage>
</organism>
<evidence type="ECO:0000256" key="3">
    <source>
        <dbReference type="ARBA" id="ARBA00022801"/>
    </source>
</evidence>
<evidence type="ECO:0000256" key="7">
    <source>
        <dbReference type="SAM" id="SignalP"/>
    </source>
</evidence>
<keyword evidence="5" id="KW-1015">Disulfide bond</keyword>
<dbReference type="CDD" id="cd00190">
    <property type="entry name" value="Tryp_SPc"/>
    <property type="match status" value="1"/>
</dbReference>
<name>A0A1Q3FHD4_CULTA</name>
<dbReference type="FunFam" id="2.40.10.10:FF:000073">
    <property type="entry name" value="Trypsin alpha"/>
    <property type="match status" value="1"/>
</dbReference>
<proteinExistence type="inferred from homology"/>
<dbReference type="PANTHER" id="PTHR24276:SF91">
    <property type="entry name" value="AT26814P-RELATED"/>
    <property type="match status" value="1"/>
</dbReference>
<dbReference type="GO" id="GO:0006508">
    <property type="term" value="P:proteolysis"/>
    <property type="evidence" value="ECO:0007669"/>
    <property type="project" value="UniProtKB-KW"/>
</dbReference>
<evidence type="ECO:0000259" key="8">
    <source>
        <dbReference type="PROSITE" id="PS50240"/>
    </source>
</evidence>
<dbReference type="PRINTS" id="PR00722">
    <property type="entry name" value="CHYMOTRYPSIN"/>
</dbReference>
<comment type="similarity">
    <text evidence="6">Belongs to the peptidase S1 family. CLIP subfamily.</text>
</comment>
<accession>A0A1Q3FHD4</accession>
<keyword evidence="2 9" id="KW-0645">Protease</keyword>
<feature type="signal peptide" evidence="7">
    <location>
        <begin position="1"/>
        <end position="20"/>
    </location>
</feature>
<dbReference type="InterPro" id="IPR043504">
    <property type="entry name" value="Peptidase_S1_PA_chymotrypsin"/>
</dbReference>
<dbReference type="Gene3D" id="2.40.10.10">
    <property type="entry name" value="Trypsin-like serine proteases"/>
    <property type="match status" value="2"/>
</dbReference>
<keyword evidence="3" id="KW-0378">Hydrolase</keyword>
<dbReference type="FunFam" id="2.40.10.10:FF:000036">
    <property type="entry name" value="Trypsin beta"/>
    <property type="match status" value="1"/>
</dbReference>
<dbReference type="EMBL" id="GFDL01008064">
    <property type="protein sequence ID" value="JAV26981.1"/>
    <property type="molecule type" value="Transcribed_RNA"/>
</dbReference>
<dbReference type="AlphaFoldDB" id="A0A1Q3FHD4"/>
<evidence type="ECO:0000256" key="2">
    <source>
        <dbReference type="ARBA" id="ARBA00022670"/>
    </source>
</evidence>